<dbReference type="InterPro" id="IPR025048">
    <property type="entry name" value="DUF3987"/>
</dbReference>
<gene>
    <name evidence="2" type="ORF">Cri9333_4981</name>
</gene>
<keyword evidence="3" id="KW-1185">Reference proteome</keyword>
<proteinExistence type="predicted"/>
<dbReference type="RefSeq" id="WP_015180094.1">
    <property type="nucleotide sequence ID" value="NC_019737.1"/>
</dbReference>
<dbReference type="PATRIC" id="fig|1173022.3.peg.5383"/>
<feature type="region of interest" description="Disordered" evidence="1">
    <location>
        <begin position="903"/>
        <end position="922"/>
    </location>
</feature>
<name>K9W6D4_9CYAN</name>
<accession>K9W6D4</accession>
<dbReference type="KEGG" id="cep:Cri9333_4981"/>
<evidence type="ECO:0000256" key="1">
    <source>
        <dbReference type="SAM" id="MobiDB-lite"/>
    </source>
</evidence>
<dbReference type="Proteomes" id="UP000010472">
    <property type="component" value="Plasmid pCRI9333.07"/>
</dbReference>
<protein>
    <recommendedName>
        <fullName evidence="4">DUF3987 domain-containing protein</fullName>
    </recommendedName>
</protein>
<dbReference type="EMBL" id="CP003627">
    <property type="protein sequence ID" value="AFZ15736.1"/>
    <property type="molecule type" value="Genomic_DNA"/>
</dbReference>
<feature type="compositionally biased region" description="Low complexity" evidence="1">
    <location>
        <begin position="909"/>
        <end position="922"/>
    </location>
</feature>
<reference evidence="2 3" key="1">
    <citation type="submission" date="2012-06" db="EMBL/GenBank/DDBJ databases">
        <title>Finished plasmid 7 of genome of Crinalium epipsammum PCC 9333.</title>
        <authorList>
            <consortium name="US DOE Joint Genome Institute"/>
            <person name="Gugger M."/>
            <person name="Coursin T."/>
            <person name="Rippka R."/>
            <person name="Tandeau De Marsac N."/>
            <person name="Huntemann M."/>
            <person name="Wei C.-L."/>
            <person name="Han J."/>
            <person name="Detter J.C."/>
            <person name="Han C."/>
            <person name="Tapia R."/>
            <person name="Davenport K."/>
            <person name="Daligault H."/>
            <person name="Erkkila T."/>
            <person name="Gu W."/>
            <person name="Munk A.C.C."/>
            <person name="Teshima H."/>
            <person name="Xu Y."/>
            <person name="Chain P."/>
            <person name="Chen A."/>
            <person name="Krypides N."/>
            <person name="Mavromatis K."/>
            <person name="Markowitz V."/>
            <person name="Szeto E."/>
            <person name="Ivanova N."/>
            <person name="Mikhailova N."/>
            <person name="Ovchinnikova G."/>
            <person name="Pagani I."/>
            <person name="Pati A."/>
            <person name="Goodwin L."/>
            <person name="Peters L."/>
            <person name="Pitluck S."/>
            <person name="Woyke T."/>
            <person name="Kerfeld C."/>
        </authorList>
    </citation>
    <scope>NUCLEOTIDE SEQUENCE [LARGE SCALE GENOMIC DNA]</scope>
    <source>
        <strain evidence="2 3">PCC 9333</strain>
        <plasmid evidence="3">Plasmid pCRI9333.07</plasmid>
    </source>
</reference>
<keyword evidence="2" id="KW-0614">Plasmid</keyword>
<evidence type="ECO:0000313" key="3">
    <source>
        <dbReference type="Proteomes" id="UP000010472"/>
    </source>
</evidence>
<dbReference type="Pfam" id="PF13148">
    <property type="entry name" value="DUF3987"/>
    <property type="match status" value="1"/>
</dbReference>
<evidence type="ECO:0000313" key="2">
    <source>
        <dbReference type="EMBL" id="AFZ15736.1"/>
    </source>
</evidence>
<dbReference type="AlphaFoldDB" id="K9W6D4"/>
<sequence>MVANFKQRLPYQSGKNHPCPICDRTKDGDCKFSETEALCHTHIDGEPIGLNNSTHLLLWKYNGATKDRGWGQYRLDTRERQERKEIRAKSRKEYFYDDRNGNRLIKVTRVDDGQGRKQFYQSHWDGQKWVSGLTEEVKKAVPIYKYQQVRSAIANGQPIFMVEGEGVADALWELGIAATTTLGGSKKYRTYGDYSQDLVGASLVISPDRDECGLEHMEDINQDFPDAQWCYCFPDSPLWEHIPKNSGSDLADWIINDKATEKDIMNAVGAKRELKQFQPNDNSNSNVISHPTATREIYTNEEIDQKINQFISEGLSGSQLELQLANLAANSPHSSSVIEKIYKAKLKECELFESRKEVADELDVLLLASSSTVELEKILPTDLANPITKLASWLSLRPEGYLTCLLTAVSTLHKVGTKIVLHNGMGFKVTPNLFAGIVAESSQKKSPIVKAMVSEPLGILQGKAREEYNSSKKQYELDCSEWDRLKGDERRDRFPEGKPQKPVMKRYYYSSSTNEGLVNQVTAYPEQGILANVDELAGLFKSANAYRNGRGSDEEDMLSFYDGTGSSVLRADGMRADLEGLLLGIVGTIQPLTIQKMMQDCSDGNGKWARFIFVNQPLAASEMPDDGGDIDLHLMLARLYENIDKLPATTYRLSPEAFQYFRGQYNKLEQKRVNDPNPGMRTVWGKTEGRIGKLAINLHVIHELMNGRTPSEVIPLDIIKKAVRLAKFYCHQVQAMYSEFSSGSLAPHLAKIIQLCERKQRAVTPKEISLTFPHSKRPKAEVVKIWFNELAAMGLGNVEGKGRLVEFSSISTSSSLPVVTSSHSVVSPVVSQKPTQTHILQELQNSSSLSSQISPFASVDQLDGQNDLLQAQLVVEPVEERIENLTTETTETTESVFAIPVEDSSSSHATTEATTELTTETTGATTEIKIDLKIGSSVMINCPQSPKHNQIAQILRAAKTEGYWVVQFSDGTDTILPTSNLPLVQQMALPLQESGIQVGDKVKDSKKEGVVVERYQQGSDFICGVDFGDKIGVVYLSESELNKRFTRIGSKL</sequence>
<dbReference type="HOGENOM" id="CLU_010704_0_0_3"/>
<organism evidence="2 3">
    <name type="scientific">Crinalium epipsammum PCC 9333</name>
    <dbReference type="NCBI Taxonomy" id="1173022"/>
    <lineage>
        <taxon>Bacteria</taxon>
        <taxon>Bacillati</taxon>
        <taxon>Cyanobacteriota</taxon>
        <taxon>Cyanophyceae</taxon>
        <taxon>Gomontiellales</taxon>
        <taxon>Gomontiellaceae</taxon>
        <taxon>Crinalium</taxon>
    </lineage>
</organism>
<geneLocation type="plasmid" evidence="2 3">
    <name>pCRI9333.07</name>
</geneLocation>
<evidence type="ECO:0008006" key="4">
    <source>
        <dbReference type="Google" id="ProtNLM"/>
    </source>
</evidence>